<name>A0A2I6SAJ6_9RHOO</name>
<accession>A0A2I6SAJ6</accession>
<dbReference type="Proteomes" id="UP000242205">
    <property type="component" value="Chromosome"/>
</dbReference>
<feature type="coiled-coil region" evidence="1">
    <location>
        <begin position="144"/>
        <end position="171"/>
    </location>
</feature>
<sequence length="224" mass="24638">MTQAARRASTRRRAIVAAVSASGTLVSTTRVSFIASAQRIRNRLFSQKPLAIVAGCRRHYHPDIFFHRAARGAAAPRALGPPFARRTGVREVLWVLIGALSGYVLYQLWRYVVLRRQPVAEVPFQAALDATSLRHEIDSLREDLAHQRSTLVALSQTLDDLKEQVESVSVAQGISPEYNEALVCARRGLGVEAIAERCGISVAEAELVRSLAERQGEPDDESRG</sequence>
<dbReference type="OrthoDB" id="9182460at2"/>
<dbReference type="AlphaFoldDB" id="A0A2I6SAJ6"/>
<dbReference type="KEGG" id="atw:C0099_00560"/>
<evidence type="ECO:0008006" key="5">
    <source>
        <dbReference type="Google" id="ProtNLM"/>
    </source>
</evidence>
<keyword evidence="2" id="KW-0472">Membrane</keyword>
<evidence type="ECO:0000313" key="3">
    <source>
        <dbReference type="EMBL" id="AUN96281.1"/>
    </source>
</evidence>
<dbReference type="EMBL" id="CP025682">
    <property type="protein sequence ID" value="AUN96281.1"/>
    <property type="molecule type" value="Genomic_DNA"/>
</dbReference>
<reference evidence="3 4" key="1">
    <citation type="submission" date="2018-01" db="EMBL/GenBank/DDBJ databases">
        <authorList>
            <person name="Fu G.-Y."/>
        </authorList>
    </citation>
    <scope>NUCLEOTIDE SEQUENCE [LARGE SCALE GENOMIC DNA]</scope>
    <source>
        <strain evidence="3 4">SY39</strain>
    </source>
</reference>
<evidence type="ECO:0000256" key="1">
    <source>
        <dbReference type="SAM" id="Coils"/>
    </source>
</evidence>
<dbReference type="Pfam" id="PF10975">
    <property type="entry name" value="DUF2802"/>
    <property type="match status" value="1"/>
</dbReference>
<feature type="transmembrane region" description="Helical" evidence="2">
    <location>
        <begin position="92"/>
        <end position="109"/>
    </location>
</feature>
<gene>
    <name evidence="3" type="ORF">C0099_00560</name>
</gene>
<dbReference type="InterPro" id="IPR021244">
    <property type="entry name" value="DUF2802"/>
</dbReference>
<evidence type="ECO:0000256" key="2">
    <source>
        <dbReference type="SAM" id="Phobius"/>
    </source>
</evidence>
<keyword evidence="1" id="KW-0175">Coiled coil</keyword>
<organism evidence="3 4">
    <name type="scientific">Pseudazoarcus pumilus</name>
    <dbReference type="NCBI Taxonomy" id="2067960"/>
    <lineage>
        <taxon>Bacteria</taxon>
        <taxon>Pseudomonadati</taxon>
        <taxon>Pseudomonadota</taxon>
        <taxon>Betaproteobacteria</taxon>
        <taxon>Rhodocyclales</taxon>
        <taxon>Zoogloeaceae</taxon>
        <taxon>Pseudazoarcus</taxon>
    </lineage>
</organism>
<keyword evidence="4" id="KW-1185">Reference proteome</keyword>
<keyword evidence="2" id="KW-0812">Transmembrane</keyword>
<proteinExistence type="predicted"/>
<protein>
    <recommendedName>
        <fullName evidence="5">DUF2802 domain-containing protein</fullName>
    </recommendedName>
</protein>
<keyword evidence="2" id="KW-1133">Transmembrane helix</keyword>
<evidence type="ECO:0000313" key="4">
    <source>
        <dbReference type="Proteomes" id="UP000242205"/>
    </source>
</evidence>